<gene>
    <name evidence="8 11" type="primary">ftsL</name>
    <name evidence="11" type="ORF">DSM104443_00671</name>
</gene>
<keyword evidence="12" id="KW-1185">Reference proteome</keyword>
<evidence type="ECO:0000256" key="6">
    <source>
        <dbReference type="ARBA" id="ARBA00023136"/>
    </source>
</evidence>
<feature type="chain" id="PRO_5026707843" description="Cell division protein FtsL" evidence="10">
    <location>
        <begin position="27"/>
        <end position="102"/>
    </location>
</feature>
<dbReference type="Pfam" id="PF04999">
    <property type="entry name" value="FtsL"/>
    <property type="match status" value="1"/>
</dbReference>
<dbReference type="HAMAP" id="MF_00910">
    <property type="entry name" value="FtsL"/>
    <property type="match status" value="1"/>
</dbReference>
<evidence type="ECO:0000256" key="10">
    <source>
        <dbReference type="SAM" id="SignalP"/>
    </source>
</evidence>
<dbReference type="AlphaFoldDB" id="A0A6M4GR73"/>
<evidence type="ECO:0000313" key="11">
    <source>
        <dbReference type="EMBL" id="QJR09622.1"/>
    </source>
</evidence>
<dbReference type="GO" id="GO:0032153">
    <property type="term" value="C:cell division site"/>
    <property type="evidence" value="ECO:0007669"/>
    <property type="project" value="UniProtKB-UniRule"/>
</dbReference>
<dbReference type="KEGG" id="uru:DSM104443_00671"/>
<keyword evidence="5 8" id="KW-1133">Transmembrane helix</keyword>
<evidence type="ECO:0000256" key="7">
    <source>
        <dbReference type="ARBA" id="ARBA00023306"/>
    </source>
</evidence>
<evidence type="ECO:0000256" key="2">
    <source>
        <dbReference type="ARBA" id="ARBA00022475"/>
    </source>
</evidence>
<dbReference type="PANTHER" id="PTHR37479:SF1">
    <property type="entry name" value="CELL DIVISION PROTEIN FTSL"/>
    <property type="match status" value="1"/>
</dbReference>
<comment type="similarity">
    <text evidence="8">Belongs to the FtsL family.</text>
</comment>
<keyword evidence="10" id="KW-0732">Signal</keyword>
<evidence type="ECO:0000256" key="5">
    <source>
        <dbReference type="ARBA" id="ARBA00022989"/>
    </source>
</evidence>
<dbReference type="InterPro" id="IPR011922">
    <property type="entry name" value="Cell_div_FtsL"/>
</dbReference>
<keyword evidence="8" id="KW-0997">Cell inner membrane</keyword>
<evidence type="ECO:0000256" key="9">
    <source>
        <dbReference type="NCBIfam" id="TIGR02209"/>
    </source>
</evidence>
<sequence length="102" mass="10806">MARLNFVLLAVLVACAIGMIAAQHHARRAFIALESEQAATKKLAEEYTQLQLEQGTWGTHKRVEAVAAKSLGMKLPDAASTTVITVASSVDARASSGDGQKK</sequence>
<name>A0A6M4GR73_9PROT</name>
<evidence type="ECO:0000313" key="12">
    <source>
        <dbReference type="Proteomes" id="UP000501534"/>
    </source>
</evidence>
<feature type="signal peptide" evidence="10">
    <location>
        <begin position="1"/>
        <end position="26"/>
    </location>
</feature>
<dbReference type="EMBL" id="CP053069">
    <property type="protein sequence ID" value="QJR09622.1"/>
    <property type="molecule type" value="Genomic_DNA"/>
</dbReference>
<dbReference type="GO" id="GO:0005886">
    <property type="term" value="C:plasma membrane"/>
    <property type="evidence" value="ECO:0007669"/>
    <property type="project" value="UniProtKB-SubCell"/>
</dbReference>
<evidence type="ECO:0000256" key="4">
    <source>
        <dbReference type="ARBA" id="ARBA00022692"/>
    </source>
</evidence>
<comment type="subunit">
    <text evidence="8">Part of a complex composed of FtsB, FtsL and FtsQ.</text>
</comment>
<accession>A0A6M4GR73</accession>
<keyword evidence="3 8" id="KW-0132">Cell division</keyword>
<proteinExistence type="inferred from homology"/>
<dbReference type="RefSeq" id="WP_171089485.1">
    <property type="nucleotide sequence ID" value="NZ_CP053069.1"/>
</dbReference>
<dbReference type="PROSITE" id="PS51257">
    <property type="entry name" value="PROKAR_LIPOPROTEIN"/>
    <property type="match status" value="1"/>
</dbReference>
<keyword evidence="2 8" id="KW-1003">Cell membrane</keyword>
<evidence type="ECO:0000256" key="3">
    <source>
        <dbReference type="ARBA" id="ARBA00022618"/>
    </source>
</evidence>
<protein>
    <recommendedName>
        <fullName evidence="8 9">Cell division protein FtsL</fullName>
    </recommendedName>
</protein>
<dbReference type="GO" id="GO:0043093">
    <property type="term" value="P:FtsZ-dependent cytokinesis"/>
    <property type="evidence" value="ECO:0007669"/>
    <property type="project" value="UniProtKB-UniRule"/>
</dbReference>
<keyword evidence="6 8" id="KW-0472">Membrane</keyword>
<dbReference type="PANTHER" id="PTHR37479">
    <property type="entry name" value="CELL DIVISION PROTEIN FTSL"/>
    <property type="match status" value="1"/>
</dbReference>
<comment type="subcellular location">
    <subcellularLocation>
        <location evidence="8">Cell inner membrane</location>
        <topology evidence="8">Single-pass type II membrane protein</topology>
    </subcellularLocation>
    <subcellularLocation>
        <location evidence="1">Cell membrane</location>
        <topology evidence="1">Single-pass type II membrane protein</topology>
    </subcellularLocation>
    <text evidence="8">Localizes to the division septum where it forms a ring structure.</text>
</comment>
<evidence type="ECO:0000256" key="1">
    <source>
        <dbReference type="ARBA" id="ARBA00004401"/>
    </source>
</evidence>
<organism evidence="11 12">
    <name type="scientific">Usitatibacter rugosus</name>
    <dbReference type="NCBI Taxonomy" id="2732067"/>
    <lineage>
        <taxon>Bacteria</taxon>
        <taxon>Pseudomonadati</taxon>
        <taxon>Pseudomonadota</taxon>
        <taxon>Betaproteobacteria</taxon>
        <taxon>Nitrosomonadales</taxon>
        <taxon>Usitatibacteraceae</taxon>
        <taxon>Usitatibacter</taxon>
    </lineage>
</organism>
<keyword evidence="7 8" id="KW-0131">Cell cycle</keyword>
<dbReference type="NCBIfam" id="TIGR02209">
    <property type="entry name" value="ftsL_broad"/>
    <property type="match status" value="1"/>
</dbReference>
<comment type="function">
    <text evidence="8">Essential cell division protein. May link together the upstream cell division proteins, which are predominantly cytoplasmic, with the downstream cell division proteins, which are predominantly periplasmic.</text>
</comment>
<reference evidence="11 12" key="1">
    <citation type="submission" date="2020-04" db="EMBL/GenBank/DDBJ databases">
        <title>Usitatibacter rugosus gen. nov., sp. nov. and Usitatibacter palustris sp. nov., novel members of Usitatibacteraceae fam. nov. within the order Nitrosomonadales isolated from soil.</title>
        <authorList>
            <person name="Huber K.J."/>
            <person name="Neumann-Schaal M."/>
            <person name="Geppert A."/>
            <person name="Luckner M."/>
            <person name="Wanner G."/>
            <person name="Overmann J."/>
        </authorList>
    </citation>
    <scope>NUCLEOTIDE SEQUENCE [LARGE SCALE GENOMIC DNA]</scope>
    <source>
        <strain evidence="11 12">0125_3</strain>
    </source>
</reference>
<keyword evidence="4 8" id="KW-0812">Transmembrane</keyword>
<evidence type="ECO:0000256" key="8">
    <source>
        <dbReference type="HAMAP-Rule" id="MF_00910"/>
    </source>
</evidence>
<dbReference type="Proteomes" id="UP000501534">
    <property type="component" value="Chromosome"/>
</dbReference>